<dbReference type="RefSeq" id="WP_063916195.1">
    <property type="nucleotide sequence ID" value="NZ_BMMH01000001.1"/>
</dbReference>
<gene>
    <name evidence="1" type="ORF">GCM10011588_08170</name>
</gene>
<keyword evidence="2" id="KW-1185">Reference proteome</keyword>
<dbReference type="EMBL" id="BMMH01000001">
    <property type="protein sequence ID" value="GGK96156.1"/>
    <property type="molecule type" value="Genomic_DNA"/>
</dbReference>
<evidence type="ECO:0000313" key="1">
    <source>
        <dbReference type="EMBL" id="GGK96156.1"/>
    </source>
</evidence>
<reference evidence="1" key="2">
    <citation type="submission" date="2020-09" db="EMBL/GenBank/DDBJ databases">
        <authorList>
            <person name="Sun Q."/>
            <person name="Zhou Y."/>
        </authorList>
    </citation>
    <scope>NUCLEOTIDE SEQUENCE</scope>
    <source>
        <strain evidence="1">CGMCC 4.3508</strain>
    </source>
</reference>
<name>A0A917VMH5_9NOCA</name>
<evidence type="ECO:0008006" key="3">
    <source>
        <dbReference type="Google" id="ProtNLM"/>
    </source>
</evidence>
<dbReference type="AlphaFoldDB" id="A0A917VMH5"/>
<accession>A0A917VMH5</accession>
<comment type="caution">
    <text evidence="1">The sequence shown here is derived from an EMBL/GenBank/DDBJ whole genome shotgun (WGS) entry which is preliminary data.</text>
</comment>
<proteinExistence type="predicted"/>
<protein>
    <recommendedName>
        <fullName evidence="3">IrrE N-terminal-like domain-containing protein</fullName>
    </recommendedName>
</protein>
<reference evidence="1" key="1">
    <citation type="journal article" date="2014" name="Int. J. Syst. Evol. Microbiol.">
        <title>Complete genome sequence of Corynebacterium casei LMG S-19264T (=DSM 44701T), isolated from a smear-ripened cheese.</title>
        <authorList>
            <consortium name="US DOE Joint Genome Institute (JGI-PGF)"/>
            <person name="Walter F."/>
            <person name="Albersmeier A."/>
            <person name="Kalinowski J."/>
            <person name="Ruckert C."/>
        </authorList>
    </citation>
    <scope>NUCLEOTIDE SEQUENCE</scope>
    <source>
        <strain evidence="1">CGMCC 4.3508</strain>
    </source>
</reference>
<evidence type="ECO:0000313" key="2">
    <source>
        <dbReference type="Proteomes" id="UP000638263"/>
    </source>
</evidence>
<organism evidence="1 2">
    <name type="scientific">Nocardia jinanensis</name>
    <dbReference type="NCBI Taxonomy" id="382504"/>
    <lineage>
        <taxon>Bacteria</taxon>
        <taxon>Bacillati</taxon>
        <taxon>Actinomycetota</taxon>
        <taxon>Actinomycetes</taxon>
        <taxon>Mycobacteriales</taxon>
        <taxon>Nocardiaceae</taxon>
        <taxon>Nocardia</taxon>
    </lineage>
</organism>
<dbReference type="Proteomes" id="UP000638263">
    <property type="component" value="Unassembled WGS sequence"/>
</dbReference>
<sequence>MTSMDARFGDAAGSVPLPSPWDLNAYLAEVAAHRKRPISLQPAHRSALADLGCNGNGLWIARKNDDIIVFDASASGRNADHIVLHAIGHMLMGHGGPGAEDPDTTRISLGALNASLLDALATIAPGSITQILGRDDFGPDREREAGVFAEMTMVYAALPRRRTRSFWPFGRRRNK</sequence>